<protein>
    <submittedName>
        <fullName evidence="2">Uncharacterized protein</fullName>
    </submittedName>
</protein>
<dbReference type="InParanoid" id="C3XT27"/>
<dbReference type="EMBL" id="GG666461">
    <property type="protein sequence ID" value="EEN68760.1"/>
    <property type="molecule type" value="Genomic_DNA"/>
</dbReference>
<accession>C3XT27</accession>
<feature type="compositionally biased region" description="Polar residues" evidence="1">
    <location>
        <begin position="690"/>
        <end position="717"/>
    </location>
</feature>
<feature type="compositionally biased region" description="Basic and acidic residues" evidence="1">
    <location>
        <begin position="41"/>
        <end position="73"/>
    </location>
</feature>
<evidence type="ECO:0000313" key="2">
    <source>
        <dbReference type="EMBL" id="EEN68760.1"/>
    </source>
</evidence>
<evidence type="ECO:0000256" key="1">
    <source>
        <dbReference type="SAM" id="MobiDB-lite"/>
    </source>
</evidence>
<dbReference type="AlphaFoldDB" id="C3XT27"/>
<dbReference type="STRING" id="7739.C3XT27"/>
<feature type="compositionally biased region" description="Basic and acidic residues" evidence="1">
    <location>
        <begin position="663"/>
        <end position="687"/>
    </location>
</feature>
<organism>
    <name type="scientific">Branchiostoma floridae</name>
    <name type="common">Florida lancelet</name>
    <name type="synonym">Amphioxus</name>
    <dbReference type="NCBI Taxonomy" id="7739"/>
    <lineage>
        <taxon>Eukaryota</taxon>
        <taxon>Metazoa</taxon>
        <taxon>Chordata</taxon>
        <taxon>Cephalochordata</taxon>
        <taxon>Leptocardii</taxon>
        <taxon>Amphioxiformes</taxon>
        <taxon>Branchiostomatidae</taxon>
        <taxon>Branchiostoma</taxon>
    </lineage>
</organism>
<gene>
    <name evidence="2" type="ORF">BRAFLDRAFT_97269</name>
</gene>
<feature type="region of interest" description="Disordered" evidence="1">
    <location>
        <begin position="623"/>
        <end position="717"/>
    </location>
</feature>
<feature type="region of interest" description="Disordered" evidence="1">
    <location>
        <begin position="33"/>
        <end position="77"/>
    </location>
</feature>
<proteinExistence type="predicted"/>
<dbReference type="PANTHER" id="PTHR31424:SF6">
    <property type="match status" value="1"/>
</dbReference>
<feature type="region of interest" description="Disordered" evidence="1">
    <location>
        <begin position="309"/>
        <end position="335"/>
    </location>
</feature>
<dbReference type="PANTHER" id="PTHR31424">
    <property type="entry name" value="PROTEIN CBG23806"/>
    <property type="match status" value="1"/>
</dbReference>
<reference evidence="2" key="1">
    <citation type="journal article" date="2008" name="Nature">
        <title>The amphioxus genome and the evolution of the chordate karyotype.</title>
        <authorList>
            <consortium name="US DOE Joint Genome Institute (JGI-PGF)"/>
            <person name="Putnam N.H."/>
            <person name="Butts T."/>
            <person name="Ferrier D.E.K."/>
            <person name="Furlong R.F."/>
            <person name="Hellsten U."/>
            <person name="Kawashima T."/>
            <person name="Robinson-Rechavi M."/>
            <person name="Shoguchi E."/>
            <person name="Terry A."/>
            <person name="Yu J.-K."/>
            <person name="Benito-Gutierrez E.L."/>
            <person name="Dubchak I."/>
            <person name="Garcia-Fernandez J."/>
            <person name="Gibson-Brown J.J."/>
            <person name="Grigoriev I.V."/>
            <person name="Horton A.C."/>
            <person name="de Jong P.J."/>
            <person name="Jurka J."/>
            <person name="Kapitonov V.V."/>
            <person name="Kohara Y."/>
            <person name="Kuroki Y."/>
            <person name="Lindquist E."/>
            <person name="Lucas S."/>
            <person name="Osoegawa K."/>
            <person name="Pennacchio L.A."/>
            <person name="Salamov A.A."/>
            <person name="Satou Y."/>
            <person name="Sauka-Spengler T."/>
            <person name="Schmutz J."/>
            <person name="Shin-I T."/>
            <person name="Toyoda A."/>
            <person name="Bronner-Fraser M."/>
            <person name="Fujiyama A."/>
            <person name="Holland L.Z."/>
            <person name="Holland P.W.H."/>
            <person name="Satoh N."/>
            <person name="Rokhsar D.S."/>
        </authorList>
    </citation>
    <scope>NUCLEOTIDE SEQUENCE [LARGE SCALE GENOMIC DNA]</scope>
    <source>
        <strain evidence="2">S238N-H82</strain>
        <tissue evidence="2">Testes</tissue>
    </source>
</reference>
<sequence>MGQSSNNAWREISDTQSLADMLLSFIRHQANNIPPEEALEGTEKSLDEMGGEKSAEKMGAEKSAEKMSAEKSTKKMNVQKSPELRWVRINLQRRWVRLSLQRRLCGEICREDGCGEVSRIKSAEKSTEEEMAGGNLRGEQTCNGLFMGDVGSYRLRILDLMSLVRPRAWLLDSCDQRSREKGGFSQIKTVRRHTKGDGVMQELKKTIQQGWPERQTQVKREIRDYYSVRDQMAVDEDIIYKGVHNSTVQNCYFCLLHSLVHREDRKAADSHLCSTEGVIDIMEHLHNALPILCCGDQISPLKYSRTRSKVRRRRVQPVDGQPHWTAASREGEDPAGILDPGSGQGVEDGPGAALKALHFRMLMEEHKQLGVTVAVGDSNNGTSLSTRLAPSPTGTHGSGFYKLRNISGTIATYITMATLGPRFYREARSITRMDNGILRLMVNRLWLLMQTLALLFWSELSTSLARKLTWHNDGISDRDTLVWIKILGDHGGGSFKMAFQPLNKMCPNSKLNTIVCCVFKAKGTRENIITETRRLVNEIKALQVNTWRVQLGYPISILNRVTCHSCSSSVHYSLYQLMTHASFTVKSKGRRRDLLAADLLPSREDLDSRKGRLAMHVKNLLHTEVKNKVDNPKRSLKQQREKDPPTDEQLAPKQHTNAQGECTKTEVKNKVDNPKRSPKRQREKDPPTDEQLTPKQHTNAQGECTKRTLSSSKSMPVQKTLKVNPVVMHADGIALKPSIQFDPVTKTTHHSRVQAKSCHPHIWHCGQDEKVAEKQENTIGLQVQGGQKKGQRNPKACWREKTQRSLMVKTDSDWRWVVVLLFGEQNHLAQS</sequence>
<name>C3XT27_BRAFL</name>
<feature type="compositionally biased region" description="Basic and acidic residues" evidence="1">
    <location>
        <begin position="623"/>
        <end position="645"/>
    </location>
</feature>